<accession>A0A5B7HF67</accession>
<reference evidence="3 4" key="1">
    <citation type="submission" date="2019-05" db="EMBL/GenBank/DDBJ databases">
        <title>Another draft genome of Portunus trituberculatus and its Hox gene families provides insights of decapod evolution.</title>
        <authorList>
            <person name="Jeong J.-H."/>
            <person name="Song I."/>
            <person name="Kim S."/>
            <person name="Choi T."/>
            <person name="Kim D."/>
            <person name="Ryu S."/>
            <person name="Kim W."/>
        </authorList>
    </citation>
    <scope>NUCLEOTIDE SEQUENCE [LARGE SCALE GENOMIC DNA]</scope>
    <source>
        <tissue evidence="3">Muscle</tissue>
    </source>
</reference>
<feature type="domain" description="C-type lectin" evidence="2">
    <location>
        <begin position="192"/>
        <end position="303"/>
    </location>
</feature>
<evidence type="ECO:0000313" key="4">
    <source>
        <dbReference type="Proteomes" id="UP000324222"/>
    </source>
</evidence>
<evidence type="ECO:0000259" key="2">
    <source>
        <dbReference type="Pfam" id="PF00059"/>
    </source>
</evidence>
<gene>
    <name evidence="3" type="ORF">E2C01_062093</name>
</gene>
<dbReference type="OrthoDB" id="9990982at2759"/>
<dbReference type="InterPro" id="IPR016186">
    <property type="entry name" value="C-type_lectin-like/link_sf"/>
</dbReference>
<dbReference type="Pfam" id="PF00059">
    <property type="entry name" value="Lectin_C"/>
    <property type="match status" value="1"/>
</dbReference>
<feature type="compositionally biased region" description="Polar residues" evidence="1">
    <location>
        <begin position="66"/>
        <end position="76"/>
    </location>
</feature>
<dbReference type="EMBL" id="VSRR010026954">
    <property type="protein sequence ID" value="MPC67907.1"/>
    <property type="molecule type" value="Genomic_DNA"/>
</dbReference>
<comment type="caution">
    <text evidence="3">The sequence shown here is derived from an EMBL/GenBank/DDBJ whole genome shotgun (WGS) entry which is preliminary data.</text>
</comment>
<sequence>MDVCLISRSPPYPLFHLVVFVRVFVTLPFLNSSQSSFCFIISLYIPLKPQKTRLTYPNTHKHTHTLTHPQEHTTSLGEAKRRATDEGTLLEVAGGGRLVVGQKLHSLDGDFMFLETLDGEVGEWKIYPEALPGDTMLIFSTCHGAPSLPTPLYDLQDGRLEVVGEASTSNMSLKALCDKETREFHLFFPVWMTYIEARRWCRKLKGSVALPKDSETNALLVDRFIRHRDTCAQTWTHLFWVDAEGEGKEGPWRTTEGELLSFTPFLQEDSAGQEDVQCAAAVSHNRKKWAVSPCQMETCVLCAFNTHPEIRLYGLCDHSSLDRLFSFRDHPKYELIFEGVSHVVLAAQNGSWVMRSRLYPSLKAVMVTQYEGQDPVGVRTWVVEGDRCREKEVRKRNERKRT</sequence>
<dbReference type="InterPro" id="IPR016187">
    <property type="entry name" value="CTDL_fold"/>
</dbReference>
<dbReference type="Gene3D" id="3.10.100.10">
    <property type="entry name" value="Mannose-Binding Protein A, subunit A"/>
    <property type="match status" value="1"/>
</dbReference>
<keyword evidence="4" id="KW-1185">Reference proteome</keyword>
<protein>
    <recommendedName>
        <fullName evidence="2">C-type lectin domain-containing protein</fullName>
    </recommendedName>
</protein>
<evidence type="ECO:0000256" key="1">
    <source>
        <dbReference type="SAM" id="MobiDB-lite"/>
    </source>
</evidence>
<dbReference type="InterPro" id="IPR001304">
    <property type="entry name" value="C-type_lectin-like"/>
</dbReference>
<evidence type="ECO:0000313" key="3">
    <source>
        <dbReference type="EMBL" id="MPC67907.1"/>
    </source>
</evidence>
<name>A0A5B7HF67_PORTR</name>
<dbReference type="AlphaFoldDB" id="A0A5B7HF67"/>
<organism evidence="3 4">
    <name type="scientific">Portunus trituberculatus</name>
    <name type="common">Swimming crab</name>
    <name type="synonym">Neptunus trituberculatus</name>
    <dbReference type="NCBI Taxonomy" id="210409"/>
    <lineage>
        <taxon>Eukaryota</taxon>
        <taxon>Metazoa</taxon>
        <taxon>Ecdysozoa</taxon>
        <taxon>Arthropoda</taxon>
        <taxon>Crustacea</taxon>
        <taxon>Multicrustacea</taxon>
        <taxon>Malacostraca</taxon>
        <taxon>Eumalacostraca</taxon>
        <taxon>Eucarida</taxon>
        <taxon>Decapoda</taxon>
        <taxon>Pleocyemata</taxon>
        <taxon>Brachyura</taxon>
        <taxon>Eubrachyura</taxon>
        <taxon>Portunoidea</taxon>
        <taxon>Portunidae</taxon>
        <taxon>Portuninae</taxon>
        <taxon>Portunus</taxon>
    </lineage>
</organism>
<feature type="region of interest" description="Disordered" evidence="1">
    <location>
        <begin position="60"/>
        <end position="80"/>
    </location>
</feature>
<dbReference type="Proteomes" id="UP000324222">
    <property type="component" value="Unassembled WGS sequence"/>
</dbReference>
<dbReference type="SUPFAM" id="SSF56436">
    <property type="entry name" value="C-type lectin-like"/>
    <property type="match status" value="1"/>
</dbReference>
<proteinExistence type="predicted"/>
<dbReference type="CDD" id="cd00037">
    <property type="entry name" value="CLECT"/>
    <property type="match status" value="1"/>
</dbReference>